<organism evidence="9 10">
    <name type="scientific">Mikania micrantha</name>
    <name type="common">bitter vine</name>
    <dbReference type="NCBI Taxonomy" id="192012"/>
    <lineage>
        <taxon>Eukaryota</taxon>
        <taxon>Viridiplantae</taxon>
        <taxon>Streptophyta</taxon>
        <taxon>Embryophyta</taxon>
        <taxon>Tracheophyta</taxon>
        <taxon>Spermatophyta</taxon>
        <taxon>Magnoliopsida</taxon>
        <taxon>eudicotyledons</taxon>
        <taxon>Gunneridae</taxon>
        <taxon>Pentapetalae</taxon>
        <taxon>asterids</taxon>
        <taxon>campanulids</taxon>
        <taxon>Asterales</taxon>
        <taxon>Asteraceae</taxon>
        <taxon>Asteroideae</taxon>
        <taxon>Heliantheae alliance</taxon>
        <taxon>Eupatorieae</taxon>
        <taxon>Mikania</taxon>
    </lineage>
</organism>
<dbReference type="SUPFAM" id="SSF56672">
    <property type="entry name" value="DNA/RNA polymerases"/>
    <property type="match status" value="1"/>
</dbReference>
<dbReference type="Pfam" id="PF00665">
    <property type="entry name" value="rve"/>
    <property type="match status" value="1"/>
</dbReference>
<keyword evidence="10" id="KW-1185">Reference proteome</keyword>
<dbReference type="InterPro" id="IPR001878">
    <property type="entry name" value="Znf_CCHC"/>
</dbReference>
<dbReference type="Pfam" id="PF00098">
    <property type="entry name" value="zf-CCHC"/>
    <property type="match status" value="1"/>
</dbReference>
<comment type="caution">
    <text evidence="9">The sequence shown here is derived from an EMBL/GenBank/DDBJ whole genome shotgun (WGS) entry which is preliminary data.</text>
</comment>
<dbReference type="PANTHER" id="PTHR42648:SF27">
    <property type="entry name" value="RNA-DIRECTED DNA POLYMERASE"/>
    <property type="match status" value="1"/>
</dbReference>
<dbReference type="GO" id="GO:0008270">
    <property type="term" value="F:zinc ion binding"/>
    <property type="evidence" value="ECO:0007669"/>
    <property type="project" value="UniProtKB-KW"/>
</dbReference>
<protein>
    <recommendedName>
        <fullName evidence="11">Integrase catalytic domain-containing protein</fullName>
    </recommendedName>
</protein>
<dbReference type="InterPro" id="IPR012337">
    <property type="entry name" value="RNaseH-like_sf"/>
</dbReference>
<keyword evidence="4" id="KW-0378">Hydrolase</keyword>
<dbReference type="GO" id="GO:0003676">
    <property type="term" value="F:nucleic acid binding"/>
    <property type="evidence" value="ECO:0007669"/>
    <property type="project" value="InterPro"/>
</dbReference>
<evidence type="ECO:0000259" key="7">
    <source>
        <dbReference type="PROSITE" id="PS50158"/>
    </source>
</evidence>
<dbReference type="PANTHER" id="PTHR42648">
    <property type="entry name" value="TRANSPOSASE, PUTATIVE-RELATED"/>
    <property type="match status" value="1"/>
</dbReference>
<feature type="domain" description="CCHC-type" evidence="7">
    <location>
        <begin position="61"/>
        <end position="77"/>
    </location>
</feature>
<accession>A0A5N6MJS5</accession>
<dbReference type="Pfam" id="PF13976">
    <property type="entry name" value="gag_pre-integrs"/>
    <property type="match status" value="1"/>
</dbReference>
<evidence type="ECO:0000313" key="10">
    <source>
        <dbReference type="Proteomes" id="UP000326396"/>
    </source>
</evidence>
<dbReference type="Gene3D" id="3.30.420.10">
    <property type="entry name" value="Ribonuclease H-like superfamily/Ribonuclease H"/>
    <property type="match status" value="1"/>
</dbReference>
<dbReference type="Pfam" id="PF07727">
    <property type="entry name" value="RVT_2"/>
    <property type="match status" value="2"/>
</dbReference>
<keyword evidence="5" id="KW-0863">Zinc-finger</keyword>
<dbReference type="CDD" id="cd09272">
    <property type="entry name" value="RNase_HI_RT_Ty1"/>
    <property type="match status" value="1"/>
</dbReference>
<dbReference type="EMBL" id="SZYD01000015">
    <property type="protein sequence ID" value="KAD3640326.1"/>
    <property type="molecule type" value="Genomic_DNA"/>
</dbReference>
<proteinExistence type="predicted"/>
<evidence type="ECO:0000256" key="1">
    <source>
        <dbReference type="ARBA" id="ARBA00022670"/>
    </source>
</evidence>
<dbReference type="PROSITE" id="PS50994">
    <property type="entry name" value="INTEGRASE"/>
    <property type="match status" value="1"/>
</dbReference>
<evidence type="ECO:0000313" key="9">
    <source>
        <dbReference type="EMBL" id="KAD3640326.1"/>
    </source>
</evidence>
<evidence type="ECO:0008006" key="11">
    <source>
        <dbReference type="Google" id="ProtNLM"/>
    </source>
</evidence>
<dbReference type="GO" id="GO:0004190">
    <property type="term" value="F:aspartic-type endopeptidase activity"/>
    <property type="evidence" value="ECO:0007669"/>
    <property type="project" value="UniProtKB-KW"/>
</dbReference>
<dbReference type="GO" id="GO:0015074">
    <property type="term" value="P:DNA integration"/>
    <property type="evidence" value="ECO:0007669"/>
    <property type="project" value="InterPro"/>
</dbReference>
<dbReference type="SUPFAM" id="SSF57756">
    <property type="entry name" value="Retrovirus zinc finger-like domains"/>
    <property type="match status" value="1"/>
</dbReference>
<evidence type="ECO:0000256" key="4">
    <source>
        <dbReference type="ARBA" id="ARBA00022801"/>
    </source>
</evidence>
<evidence type="ECO:0000256" key="6">
    <source>
        <dbReference type="SAM" id="MobiDB-lite"/>
    </source>
</evidence>
<name>A0A5N6MJS5_9ASTR</name>
<dbReference type="Proteomes" id="UP000326396">
    <property type="component" value="Linkage Group LG5"/>
</dbReference>
<dbReference type="InterPro" id="IPR036875">
    <property type="entry name" value="Znf_CCHC_sf"/>
</dbReference>
<feature type="region of interest" description="Disordered" evidence="6">
    <location>
        <begin position="1"/>
        <end position="51"/>
    </location>
</feature>
<dbReference type="PROSITE" id="PS50158">
    <property type="entry name" value="ZF_CCHC"/>
    <property type="match status" value="1"/>
</dbReference>
<dbReference type="OrthoDB" id="1935865at2759"/>
<sequence>MKYDEIDQITAPPHPSRTAMSADDQRGRVEKSKGKGKKSMKGKGKGKGKVVAKTKPLKDAKCFHCDETGHWRKNCPKYLTETKQKKGSTASTSGIFVMEIFSFSSKSWVFDTGCGSHICNDLKGLRKVRKLKTGDLELHVGNGQKVAVKAVGEYVLLLPNGLELVLNNVCFIPSLPRNIVSVSALCEHGFKYAFNDNCYFSAYLNDVFYFDAKPHNGIYEIVVHANNEIYNIFNKRMKLDFNDTYLWHCRLGHINKNRMKKLQTSGILDSTGSESFDECKSCLSGKLTKQPFKGNSQKAKDLLEIIHSDVCGPFRTTTRNGERYFVTFTDDFSRYGHVYLMKHKHETFEMFKRYQNEVKNQLGRTIKILRSDKGGEYLSQEFDEHLTNCGIVSQLTPLRTPQLNVVSERRNRTLLDLVRSMMCRTNLPHSFWSFALETTARIVNLAPKKKFEKTPYEIWHGNKPNVSYLKELLARGIGENNVDLDEIRESQITDALASTSRQHSDVELESERTQEMDITPSIRRSTRDRHEPDRYIGLHENVDSLVVDQAEPTSYKDAIMDSKSTNWQDAMNAEMQSMYENHVWDLVELPPECRTVGCKWIFKRKTDMDGNVQTYKARLVAKGFTQAIAAYYDYEIWQMDVKTAFLNGHLTEDVYMVQPEGFVDPKNSNKVCKLSKSIYGLKQASRSWNIRFDQKIKEFGFIKNEDEPCVYKKASGSYITFLILYVDDILIIGNNIPMLKDVKSWLSKCFAMKDLGDAAYILGIKIYRDRSRRLIGLSQSTYIDKVLKRFSMQDSQGGTLPMAHGTILSSSQSPKTNEGKKKMERVPYASAIGSIITKDTFLIYGGMEEELTVRCYTDASFQTDRDDSRSQSGYVFTLNGGAITWRSSKQSVVAQSTTESEYIAASEAAKEATWMKKFMTDLGVVPSIRKPIEILCDNTGAIAQAKEPRSHHRSKHILRQFHYIREIVEIGDIKIDKIHTDQNLADPFTKPMPLSKHEEHVEKIGLRFASDWI</sequence>
<dbReference type="InterPro" id="IPR036397">
    <property type="entry name" value="RNaseH_sf"/>
</dbReference>
<keyword evidence="3" id="KW-0064">Aspartyl protease</keyword>
<reference evidence="9 10" key="1">
    <citation type="submission" date="2019-05" db="EMBL/GenBank/DDBJ databases">
        <title>Mikania micrantha, genome provides insights into the molecular mechanism of rapid growth.</title>
        <authorList>
            <person name="Liu B."/>
        </authorList>
    </citation>
    <scope>NUCLEOTIDE SEQUENCE [LARGE SCALE GENOMIC DNA]</scope>
    <source>
        <strain evidence="9">NLD-2019</strain>
        <tissue evidence="9">Leaf</tissue>
    </source>
</reference>
<evidence type="ECO:0000256" key="3">
    <source>
        <dbReference type="ARBA" id="ARBA00022750"/>
    </source>
</evidence>
<keyword evidence="5" id="KW-0862">Zinc</keyword>
<dbReference type="InterPro" id="IPR043502">
    <property type="entry name" value="DNA/RNA_pol_sf"/>
</dbReference>
<dbReference type="AlphaFoldDB" id="A0A5N6MJS5"/>
<dbReference type="SUPFAM" id="SSF53098">
    <property type="entry name" value="Ribonuclease H-like"/>
    <property type="match status" value="1"/>
</dbReference>
<evidence type="ECO:0000256" key="2">
    <source>
        <dbReference type="ARBA" id="ARBA00022723"/>
    </source>
</evidence>
<dbReference type="InterPro" id="IPR025724">
    <property type="entry name" value="GAG-pre-integrase_dom"/>
</dbReference>
<dbReference type="InterPro" id="IPR013103">
    <property type="entry name" value="RVT_2"/>
</dbReference>
<dbReference type="InterPro" id="IPR001584">
    <property type="entry name" value="Integrase_cat-core"/>
</dbReference>
<dbReference type="Gene3D" id="4.10.60.10">
    <property type="entry name" value="Zinc finger, CCHC-type"/>
    <property type="match status" value="1"/>
</dbReference>
<keyword evidence="1" id="KW-0645">Protease</keyword>
<keyword evidence="2" id="KW-0479">Metal-binding</keyword>
<dbReference type="SMART" id="SM00343">
    <property type="entry name" value="ZnF_C2HC"/>
    <property type="match status" value="1"/>
</dbReference>
<dbReference type="GO" id="GO:0006508">
    <property type="term" value="P:proteolysis"/>
    <property type="evidence" value="ECO:0007669"/>
    <property type="project" value="UniProtKB-KW"/>
</dbReference>
<dbReference type="InterPro" id="IPR054722">
    <property type="entry name" value="PolX-like_BBD"/>
</dbReference>
<dbReference type="InterPro" id="IPR039537">
    <property type="entry name" value="Retrotran_Ty1/copia-like"/>
</dbReference>
<evidence type="ECO:0000259" key="8">
    <source>
        <dbReference type="PROSITE" id="PS50994"/>
    </source>
</evidence>
<feature type="domain" description="Integrase catalytic" evidence="8">
    <location>
        <begin position="287"/>
        <end position="463"/>
    </location>
</feature>
<evidence type="ECO:0000256" key="5">
    <source>
        <dbReference type="PROSITE-ProRule" id="PRU00047"/>
    </source>
</evidence>
<gene>
    <name evidence="9" type="ORF">E3N88_29549</name>
</gene>
<feature type="compositionally biased region" description="Basic and acidic residues" evidence="6">
    <location>
        <begin position="23"/>
        <end position="33"/>
    </location>
</feature>
<feature type="compositionally biased region" description="Basic residues" evidence="6">
    <location>
        <begin position="34"/>
        <end position="51"/>
    </location>
</feature>
<dbReference type="Pfam" id="PF22936">
    <property type="entry name" value="Pol_BBD"/>
    <property type="match status" value="1"/>
</dbReference>